<sequence>MTAKNLPASENTANDFRNWIIKESVGNESGSHIKVPSADQAYTQYDMCVSLPWCGIVDNGVAVGDGFNMHVTEGIQADTKQLEAGASFTVFGQEVFYNTVTKLYTDHEDAGLYVVGYVITPTDANGIMRFEKRRYVIEGEAT</sequence>
<gene>
    <name evidence="1" type="ORF">LCGC14_2629670</name>
</gene>
<protein>
    <submittedName>
        <fullName evidence="1">Uncharacterized protein</fullName>
    </submittedName>
</protein>
<dbReference type="EMBL" id="LAZR01045071">
    <property type="protein sequence ID" value="KKK99744.1"/>
    <property type="molecule type" value="Genomic_DNA"/>
</dbReference>
<evidence type="ECO:0000313" key="1">
    <source>
        <dbReference type="EMBL" id="KKK99744.1"/>
    </source>
</evidence>
<organism evidence="1">
    <name type="scientific">marine sediment metagenome</name>
    <dbReference type="NCBI Taxonomy" id="412755"/>
    <lineage>
        <taxon>unclassified sequences</taxon>
        <taxon>metagenomes</taxon>
        <taxon>ecological metagenomes</taxon>
    </lineage>
</organism>
<dbReference type="AlphaFoldDB" id="A0A0F9CBL6"/>
<accession>A0A0F9CBL6</accession>
<comment type="caution">
    <text evidence="1">The sequence shown here is derived from an EMBL/GenBank/DDBJ whole genome shotgun (WGS) entry which is preliminary data.</text>
</comment>
<proteinExistence type="predicted"/>
<name>A0A0F9CBL6_9ZZZZ</name>
<reference evidence="1" key="1">
    <citation type="journal article" date="2015" name="Nature">
        <title>Complex archaea that bridge the gap between prokaryotes and eukaryotes.</title>
        <authorList>
            <person name="Spang A."/>
            <person name="Saw J.H."/>
            <person name="Jorgensen S.L."/>
            <person name="Zaremba-Niedzwiedzka K."/>
            <person name="Martijn J."/>
            <person name="Lind A.E."/>
            <person name="van Eijk R."/>
            <person name="Schleper C."/>
            <person name="Guy L."/>
            <person name="Ettema T.J."/>
        </authorList>
    </citation>
    <scope>NUCLEOTIDE SEQUENCE</scope>
</reference>